<dbReference type="PANTHER" id="PTHR24559">
    <property type="entry name" value="TRANSPOSON TY3-I GAG-POL POLYPROTEIN"/>
    <property type="match status" value="1"/>
</dbReference>
<name>A0AAV5JFA2_9ROSI</name>
<dbReference type="InterPro" id="IPR043502">
    <property type="entry name" value="DNA/RNA_pol_sf"/>
</dbReference>
<dbReference type="SUPFAM" id="SSF56672">
    <property type="entry name" value="DNA/RNA polymerases"/>
    <property type="match status" value="1"/>
</dbReference>
<protein>
    <recommendedName>
        <fullName evidence="2">Reverse transcriptase domain-containing protein</fullName>
    </recommendedName>
</protein>
<dbReference type="Gene3D" id="1.10.340.70">
    <property type="match status" value="1"/>
</dbReference>
<comment type="caution">
    <text evidence="3">The sequence shown here is derived from an EMBL/GenBank/DDBJ whole genome shotgun (WGS) entry which is preliminary data.</text>
</comment>
<dbReference type="CDD" id="cd01647">
    <property type="entry name" value="RT_LTR"/>
    <property type="match status" value="1"/>
</dbReference>
<organism evidence="3 4">
    <name type="scientific">Rubroshorea leprosula</name>
    <dbReference type="NCBI Taxonomy" id="152421"/>
    <lineage>
        <taxon>Eukaryota</taxon>
        <taxon>Viridiplantae</taxon>
        <taxon>Streptophyta</taxon>
        <taxon>Embryophyta</taxon>
        <taxon>Tracheophyta</taxon>
        <taxon>Spermatophyta</taxon>
        <taxon>Magnoliopsida</taxon>
        <taxon>eudicotyledons</taxon>
        <taxon>Gunneridae</taxon>
        <taxon>Pentapetalae</taxon>
        <taxon>rosids</taxon>
        <taxon>malvids</taxon>
        <taxon>Malvales</taxon>
        <taxon>Dipterocarpaceae</taxon>
        <taxon>Rubroshorea</taxon>
    </lineage>
</organism>
<dbReference type="Pfam" id="PF00078">
    <property type="entry name" value="RVT_1"/>
    <property type="match status" value="1"/>
</dbReference>
<dbReference type="PANTHER" id="PTHR24559:SF444">
    <property type="entry name" value="REVERSE TRANSCRIPTASE DOMAIN-CONTAINING PROTEIN"/>
    <property type="match status" value="1"/>
</dbReference>
<reference evidence="3 4" key="1">
    <citation type="journal article" date="2021" name="Commun. Biol.">
        <title>The genome of Shorea leprosula (Dipterocarpaceae) highlights the ecological relevance of drought in aseasonal tropical rainforests.</title>
        <authorList>
            <person name="Ng K.K.S."/>
            <person name="Kobayashi M.J."/>
            <person name="Fawcett J.A."/>
            <person name="Hatakeyama M."/>
            <person name="Paape T."/>
            <person name="Ng C.H."/>
            <person name="Ang C.C."/>
            <person name="Tnah L.H."/>
            <person name="Lee C.T."/>
            <person name="Nishiyama T."/>
            <person name="Sese J."/>
            <person name="O'Brien M.J."/>
            <person name="Copetti D."/>
            <person name="Mohd Noor M.I."/>
            <person name="Ong R.C."/>
            <person name="Putra M."/>
            <person name="Sireger I.Z."/>
            <person name="Indrioko S."/>
            <person name="Kosugi Y."/>
            <person name="Izuno A."/>
            <person name="Isagi Y."/>
            <person name="Lee S.L."/>
            <person name="Shimizu K.K."/>
        </authorList>
    </citation>
    <scope>NUCLEOTIDE SEQUENCE [LARGE SCALE GENOMIC DNA]</scope>
    <source>
        <strain evidence="3">214</strain>
    </source>
</reference>
<evidence type="ECO:0000313" key="3">
    <source>
        <dbReference type="EMBL" id="GKV09581.1"/>
    </source>
</evidence>
<feature type="region of interest" description="Disordered" evidence="1">
    <location>
        <begin position="20"/>
        <end position="39"/>
    </location>
</feature>
<sequence>MPPKRNVGKAAQTLQIGLGEGSPAHLEGENEPLIPPPLSSILGEHSFVNPTFNKDSEFGDDVAQSGDSFMKAVSEQISIMRRTQLESKARAQQRSQEVARQLDESFQNLAQNLAQSVADMRRSNEESARIWNEQNAKNRRAFQAKTERMQEAFRRARIEPQPQAIDLQRQNQNIPAPALERQVNLPQPPPEIQQMEDLFHIQFYRSEPEVSMADLSCLVQRPRETTEAFLARFQKARLKCRVAPPEQEFVKLAQNGLDIELRKTFEGMEFRNFFELSYKDRIDKGILCFPDKAKETMGVDADPFPTLSVGVNAANLKSIARDRTQSYSRRRLVADDLRWEARAHRNQGIAISGCAEKPRMVKPPLRSPTKRWEHVVHPKFPKGQNLMTLRRHLQRKRVAERHQQQIIDSGGMADQAQLLPATRKSMWVRKEKGSTSGQNSPEKEEPPRSPMSPRVLVVESNEEIGLKWKLVIMMKILGLFVSLGWIAMTDLLELLLAPDLQWTDRLSEVVYEGEEDNSKDQITLEELDLAPAKLDDLKAEVQDPLKEVNLGLDRNLVEHRLPIKEEFKPFKQPPRRMSLEVTLKVKEEIEWLLKVGFIITSRYVEWLSNVVPVVKKNGKLRICATYQRAMNTIFHDMIGRLMEIYIDDVVVKSNEDEEHLGHLKMAFERMRKHGLKMNPLKCAFGIDYWVGSVGRTQVQLLEEFDDVILRHVTRNLNTEANEMARISSGLKIPEGVMSRIVVVEKRILPSIHMCDEYCQIMSDVHNGICGAHQARIKMRWLIRRHGFFWPSILKDCISYAKDCKAYPIHGPLQKVPASELHPIVKPWPFRGWAIDLIDKVYPPSTKGHSFIIVATYYFTKWVEVKPMKKVLRTQALGFAWRTSQKSFTKVTPFSLTYGHDAVLPMELSARSLRIAIQHGLTSGEYNEAMILELEDLEGMRLTALDRLQTQKLKVAQAYNKWVKSRSLVEGDLVWKVILPPGKKDHRFGKWSPNWERPFCIHEVLRGGAYWLESLNGELHP</sequence>
<dbReference type="AlphaFoldDB" id="A0AAV5JFA2"/>
<evidence type="ECO:0000256" key="1">
    <source>
        <dbReference type="SAM" id="MobiDB-lite"/>
    </source>
</evidence>
<dbReference type="InterPro" id="IPR053134">
    <property type="entry name" value="RNA-dir_DNA_polymerase"/>
</dbReference>
<dbReference type="InterPro" id="IPR043128">
    <property type="entry name" value="Rev_trsase/Diguanyl_cyclase"/>
</dbReference>
<keyword evidence="4" id="KW-1185">Reference proteome</keyword>
<evidence type="ECO:0000259" key="2">
    <source>
        <dbReference type="Pfam" id="PF00078"/>
    </source>
</evidence>
<proteinExistence type="predicted"/>
<dbReference type="InterPro" id="IPR000477">
    <property type="entry name" value="RT_dom"/>
</dbReference>
<evidence type="ECO:0000313" key="4">
    <source>
        <dbReference type="Proteomes" id="UP001054252"/>
    </source>
</evidence>
<accession>A0AAV5JFA2</accession>
<dbReference type="Gene3D" id="3.30.70.270">
    <property type="match status" value="1"/>
</dbReference>
<gene>
    <name evidence="3" type="ORF">SLEP1_g21059</name>
</gene>
<dbReference type="Proteomes" id="UP001054252">
    <property type="component" value="Unassembled WGS sequence"/>
</dbReference>
<feature type="region of interest" description="Disordered" evidence="1">
    <location>
        <begin position="424"/>
        <end position="453"/>
    </location>
</feature>
<dbReference type="Gene3D" id="3.10.10.10">
    <property type="entry name" value="HIV Type 1 Reverse Transcriptase, subunit A, domain 1"/>
    <property type="match status" value="1"/>
</dbReference>
<dbReference type="EMBL" id="BPVZ01000030">
    <property type="protein sequence ID" value="GKV09581.1"/>
    <property type="molecule type" value="Genomic_DNA"/>
</dbReference>
<feature type="domain" description="Reverse transcriptase" evidence="2">
    <location>
        <begin position="624"/>
        <end position="685"/>
    </location>
</feature>